<keyword evidence="13" id="KW-1185">Reference proteome</keyword>
<comment type="function">
    <text evidence="2">Destroys radicals which are normally produced within the cells and which are toxic to biological systems.</text>
</comment>
<evidence type="ECO:0000256" key="5">
    <source>
        <dbReference type="ARBA" id="ARBA00016103"/>
    </source>
</evidence>
<organism evidence="12 13">
    <name type="scientific">Verticillium longisporum</name>
    <name type="common">Verticillium dahliae var. longisporum</name>
    <dbReference type="NCBI Taxonomy" id="100787"/>
    <lineage>
        <taxon>Eukaryota</taxon>
        <taxon>Fungi</taxon>
        <taxon>Dikarya</taxon>
        <taxon>Ascomycota</taxon>
        <taxon>Pezizomycotina</taxon>
        <taxon>Sordariomycetes</taxon>
        <taxon>Hypocreomycetidae</taxon>
        <taxon>Glomerellales</taxon>
        <taxon>Plectosphaerellaceae</taxon>
        <taxon>Verticillium</taxon>
    </lineage>
</organism>
<dbReference type="Gene3D" id="3.30.70.100">
    <property type="match status" value="1"/>
</dbReference>
<dbReference type="CDD" id="cd00371">
    <property type="entry name" value="HMA"/>
    <property type="match status" value="1"/>
</dbReference>
<dbReference type="Proteomes" id="UP000044602">
    <property type="component" value="Unassembled WGS sequence"/>
</dbReference>
<proteinExistence type="inferred from homology"/>
<evidence type="ECO:0000313" key="12">
    <source>
        <dbReference type="EMBL" id="CRK14486.1"/>
    </source>
</evidence>
<feature type="domain" description="HMA" evidence="11">
    <location>
        <begin position="31"/>
        <end position="94"/>
    </location>
</feature>
<evidence type="ECO:0000256" key="8">
    <source>
        <dbReference type="ARBA" id="ARBA00023157"/>
    </source>
</evidence>
<keyword evidence="7" id="KW-0479">Metal-binding</keyword>
<keyword evidence="8" id="KW-1015">Disulfide bond</keyword>
<protein>
    <recommendedName>
        <fullName evidence="5">Superoxide dismutase 1 copper chaperone</fullName>
    </recommendedName>
    <alternativeName>
        <fullName evidence="10">Superoxide dismutase copper chaperone</fullName>
    </alternativeName>
</protein>
<dbReference type="InterPro" id="IPR036163">
    <property type="entry name" value="HMA_dom_sf"/>
</dbReference>
<evidence type="ECO:0000256" key="2">
    <source>
        <dbReference type="ARBA" id="ARBA00003917"/>
    </source>
</evidence>
<dbReference type="GO" id="GO:0005737">
    <property type="term" value="C:cytoplasm"/>
    <property type="evidence" value="ECO:0007669"/>
    <property type="project" value="UniProtKB-SubCell"/>
</dbReference>
<dbReference type="EMBL" id="CVQH01005558">
    <property type="protein sequence ID" value="CRK14486.1"/>
    <property type="molecule type" value="Genomic_DNA"/>
</dbReference>
<accession>A0A0G4KXR9</accession>
<evidence type="ECO:0000256" key="4">
    <source>
        <dbReference type="ARBA" id="ARBA00010636"/>
    </source>
</evidence>
<dbReference type="Pfam" id="PF00080">
    <property type="entry name" value="Sod_Cu"/>
    <property type="match status" value="1"/>
</dbReference>
<dbReference type="STRING" id="100787.A0A0G4KXR9"/>
<comment type="subcellular location">
    <subcellularLocation>
        <location evidence="3">Cytoplasm</location>
    </subcellularLocation>
</comment>
<dbReference type="FunFam" id="3.30.70.100:FF:000038">
    <property type="entry name" value="Superoxide dismutase 1 copper chaperone"/>
    <property type="match status" value="1"/>
</dbReference>
<evidence type="ECO:0000313" key="13">
    <source>
        <dbReference type="Proteomes" id="UP000044602"/>
    </source>
</evidence>
<dbReference type="PROSITE" id="PS50846">
    <property type="entry name" value="HMA_2"/>
    <property type="match status" value="1"/>
</dbReference>
<dbReference type="InterPro" id="IPR006121">
    <property type="entry name" value="HMA_dom"/>
</dbReference>
<evidence type="ECO:0000256" key="7">
    <source>
        <dbReference type="ARBA" id="ARBA00022723"/>
    </source>
</evidence>
<dbReference type="InterPro" id="IPR036423">
    <property type="entry name" value="SOD-like_Cu/Zn_dom_sf"/>
</dbReference>
<keyword evidence="6" id="KW-0963">Cytoplasm</keyword>
<dbReference type="InterPro" id="IPR001424">
    <property type="entry name" value="SOD_Cu_Zn_dom"/>
</dbReference>
<dbReference type="Pfam" id="PF00403">
    <property type="entry name" value="HMA"/>
    <property type="match status" value="1"/>
</dbReference>
<dbReference type="GO" id="GO:0005507">
    <property type="term" value="F:copper ion binding"/>
    <property type="evidence" value="ECO:0007669"/>
    <property type="project" value="InterPro"/>
</dbReference>
<comment type="cofactor">
    <cofactor evidence="1">
        <name>Cu(2+)</name>
        <dbReference type="ChEBI" id="CHEBI:29036"/>
    </cofactor>
</comment>
<dbReference type="PANTHER" id="PTHR10003">
    <property type="entry name" value="SUPEROXIDE DISMUTASE CU-ZN -RELATED"/>
    <property type="match status" value="1"/>
</dbReference>
<reference evidence="12 13" key="1">
    <citation type="submission" date="2015-05" db="EMBL/GenBank/DDBJ databases">
        <authorList>
            <person name="Wang D.B."/>
            <person name="Wang M."/>
        </authorList>
    </citation>
    <scope>NUCLEOTIDE SEQUENCE [LARGE SCALE GENOMIC DNA]</scope>
    <source>
        <strain evidence="12">VL1</strain>
    </source>
</reference>
<sequence>MVYCLSDFLNNYRSLLQSTKTGHLKMTAVHSFQTLFAVHMTCDSCVKAVSDSLYQLKGITKVDANLKDQLVSVEGTAAPSAIVDAIQATGRDAILRGSGASNSAAVSILESFYQPSEVSSTETPDDGRKREVRGLARMVQVSPTTTLIDLTVRGVTPGTYQATIRSSGDLHDGAASTGGIWTEGEKEGAPKGELGRFTVDKDGKASAFLNHPFHIWEIIGRAMVVSKQDDAAAPLKNDADTLVGVVARSAGMWDNDKTVCSCTGKTLWEERQDEVKKGML</sequence>
<evidence type="ECO:0000256" key="10">
    <source>
        <dbReference type="ARBA" id="ARBA00032899"/>
    </source>
</evidence>
<dbReference type="Gene3D" id="2.60.40.200">
    <property type="entry name" value="Superoxide dismutase, copper/zinc binding domain"/>
    <property type="match status" value="1"/>
</dbReference>
<dbReference type="GO" id="GO:0006801">
    <property type="term" value="P:superoxide metabolic process"/>
    <property type="evidence" value="ECO:0007669"/>
    <property type="project" value="InterPro"/>
</dbReference>
<dbReference type="AlphaFoldDB" id="A0A0G4KXR9"/>
<comment type="similarity">
    <text evidence="9">In the C-terminal section; belongs to the Cu-Zn superoxide dismutase family.</text>
</comment>
<evidence type="ECO:0000256" key="3">
    <source>
        <dbReference type="ARBA" id="ARBA00004496"/>
    </source>
</evidence>
<comment type="similarity">
    <text evidence="4">Belongs to the CCS1 family.</text>
</comment>
<evidence type="ECO:0000256" key="1">
    <source>
        <dbReference type="ARBA" id="ARBA00001973"/>
    </source>
</evidence>
<dbReference type="InterPro" id="IPR024134">
    <property type="entry name" value="SOD_Cu/Zn_/chaperone"/>
</dbReference>
<gene>
    <name evidence="12" type="ORF">BN1708_011135</name>
</gene>
<evidence type="ECO:0000256" key="9">
    <source>
        <dbReference type="ARBA" id="ARBA00025798"/>
    </source>
</evidence>
<evidence type="ECO:0000256" key="6">
    <source>
        <dbReference type="ARBA" id="ARBA00022490"/>
    </source>
</evidence>
<name>A0A0G4KXR9_VERLO</name>
<dbReference type="SUPFAM" id="SSF49329">
    <property type="entry name" value="Cu,Zn superoxide dismutase-like"/>
    <property type="match status" value="1"/>
</dbReference>
<dbReference type="SUPFAM" id="SSF55008">
    <property type="entry name" value="HMA, heavy metal-associated domain"/>
    <property type="match status" value="1"/>
</dbReference>
<evidence type="ECO:0000259" key="11">
    <source>
        <dbReference type="PROSITE" id="PS50846"/>
    </source>
</evidence>